<dbReference type="GO" id="GO:0032259">
    <property type="term" value="P:methylation"/>
    <property type="evidence" value="ECO:0007669"/>
    <property type="project" value="UniProtKB-KW"/>
</dbReference>
<comment type="caution">
    <text evidence="1">The sequence shown here is derived from an EMBL/GenBank/DDBJ whole genome shotgun (WGS) entry which is preliminary data.</text>
</comment>
<dbReference type="RefSeq" id="WP_238203904.1">
    <property type="nucleotide sequence ID" value="NZ_BPQE01000016.1"/>
</dbReference>
<accession>A0ABU0I3M0</accession>
<dbReference type="PANTHER" id="PTHR37909">
    <property type="entry name" value="S-ADENOSYL-L-METHIONINE-DEPENDENT METHYLTRANSFERASES SUPERFAMILY PROTEIN"/>
    <property type="match status" value="1"/>
</dbReference>
<dbReference type="PANTHER" id="PTHR37909:SF1">
    <property type="entry name" value="S-ADENOSYL-L-METHIONINE-DEPENDENT METHYLTRANSFERASES SUPERFAMILY PROTEIN"/>
    <property type="match status" value="1"/>
</dbReference>
<evidence type="ECO:0000313" key="2">
    <source>
        <dbReference type="Proteomes" id="UP001231124"/>
    </source>
</evidence>
<dbReference type="EMBL" id="JAUSVP010000013">
    <property type="protein sequence ID" value="MDQ0449210.1"/>
    <property type="molecule type" value="Genomic_DNA"/>
</dbReference>
<keyword evidence="1" id="KW-0808">Transferase</keyword>
<protein>
    <submittedName>
        <fullName evidence="1">SAM-dependent methyltransferase</fullName>
    </submittedName>
</protein>
<dbReference type="GO" id="GO:0008168">
    <property type="term" value="F:methyltransferase activity"/>
    <property type="evidence" value="ECO:0007669"/>
    <property type="project" value="UniProtKB-KW"/>
</dbReference>
<name>A0ABU0I3M0_9HYPH</name>
<gene>
    <name evidence="1" type="ORF">QO012_003727</name>
</gene>
<proteinExistence type="predicted"/>
<keyword evidence="2" id="KW-1185">Reference proteome</keyword>
<dbReference type="Pfam" id="PF13578">
    <property type="entry name" value="Methyltransf_24"/>
    <property type="match status" value="1"/>
</dbReference>
<dbReference type="Proteomes" id="UP001231124">
    <property type="component" value="Unassembled WGS sequence"/>
</dbReference>
<dbReference type="SUPFAM" id="SSF53335">
    <property type="entry name" value="S-adenosyl-L-methionine-dependent methyltransferases"/>
    <property type="match status" value="1"/>
</dbReference>
<keyword evidence="1" id="KW-0489">Methyltransferase</keyword>
<dbReference type="Gene3D" id="3.40.50.150">
    <property type="entry name" value="Vaccinia Virus protein VP39"/>
    <property type="match status" value="1"/>
</dbReference>
<sequence>MTRQDILAALWHGRDPFADPPGELRALDLQGWRSIHPYLEEAVTGFRPAVVVEIGTWKGASALYLARTMAEHGVSGTVIAVDTWLGAVDHWADPGLFAELAMENGFPSLYRTFLANVLREGQAERVVPLPLDSVNAAELMRLRGVTADVIHLDAGHEEASVAADLRAWWPVLRPGGLFIADDYDSLGGRFPGVMRAVDAFCAEAGVKGPWSQRGKAKFTKPEGSGTDR</sequence>
<evidence type="ECO:0000313" key="1">
    <source>
        <dbReference type="EMBL" id="MDQ0449210.1"/>
    </source>
</evidence>
<dbReference type="InterPro" id="IPR029063">
    <property type="entry name" value="SAM-dependent_MTases_sf"/>
</dbReference>
<organism evidence="1 2">
    <name type="scientific">Methylobacterium aerolatum</name>
    <dbReference type="NCBI Taxonomy" id="418708"/>
    <lineage>
        <taxon>Bacteria</taxon>
        <taxon>Pseudomonadati</taxon>
        <taxon>Pseudomonadota</taxon>
        <taxon>Alphaproteobacteria</taxon>
        <taxon>Hyphomicrobiales</taxon>
        <taxon>Methylobacteriaceae</taxon>
        <taxon>Methylobacterium</taxon>
    </lineage>
</organism>
<reference evidence="1 2" key="1">
    <citation type="submission" date="2023-07" db="EMBL/GenBank/DDBJ databases">
        <title>Genomic Encyclopedia of Type Strains, Phase IV (KMG-IV): sequencing the most valuable type-strain genomes for metagenomic binning, comparative biology and taxonomic classification.</title>
        <authorList>
            <person name="Goeker M."/>
        </authorList>
    </citation>
    <scope>NUCLEOTIDE SEQUENCE [LARGE SCALE GENOMIC DNA]</scope>
    <source>
        <strain evidence="1 2">DSM 19013</strain>
    </source>
</reference>